<gene>
    <name evidence="1" type="ORF">GCM10011516_27240</name>
</gene>
<organism evidence="1 2">
    <name type="scientific">Sphingobacterium cellulitidis</name>
    <dbReference type="NCBI Taxonomy" id="1768011"/>
    <lineage>
        <taxon>Bacteria</taxon>
        <taxon>Pseudomonadati</taxon>
        <taxon>Bacteroidota</taxon>
        <taxon>Sphingobacteriia</taxon>
        <taxon>Sphingobacteriales</taxon>
        <taxon>Sphingobacteriaceae</taxon>
        <taxon>Sphingobacterium</taxon>
    </lineage>
</organism>
<proteinExistence type="predicted"/>
<keyword evidence="2" id="KW-1185">Reference proteome</keyword>
<reference evidence="1" key="2">
    <citation type="submission" date="2020-09" db="EMBL/GenBank/DDBJ databases">
        <authorList>
            <person name="Sun Q."/>
            <person name="Zhou Y."/>
        </authorList>
    </citation>
    <scope>NUCLEOTIDE SEQUENCE</scope>
    <source>
        <strain evidence="1">CGMCC 1.15966</strain>
    </source>
</reference>
<dbReference type="EMBL" id="BMKM01000008">
    <property type="protein sequence ID" value="GGE28133.1"/>
    <property type="molecule type" value="Genomic_DNA"/>
</dbReference>
<dbReference type="AlphaFoldDB" id="A0A8H9G0G3"/>
<sequence>MNNIYKLYIFSNGEYAELEVENLQMINVFSLENIKKITERKDNLSKEFIIKGTKHNNQVLGNLYDISTYSSDDYTIQLHHNFKPNQKIDCILLENNIEIIRGSLMIPDYNVIDGNILYNSVIIGHIFSFFNSIKDRELTELDSLSMYIPYNETIIQNSWTNDNYPYIFPQLDFGIDERPIKFDTDENNNEIEIVPNWFDSTYDFKNFRPAVKLNHYINAIFKGFRYDSTNDKYTQLKSNGDVLEQYSIEVEPALEDKFKKLFIPYRGEQLTYKYKGVLADFNSYSQSITNPFPEINFLRSPNWVFDYNFTPINNKYFETYQIPSGWILYNYNQGGQKAKVTKNSPTTVLKFKDNYLKSRITITGSVTLPKDWTGTFYFGLCDVKEKKEIKNMRFSQKLEKTSKVAQTFPINFNNELQDIAGDFVLAIRRDNQDPNNLNIDTSLSLSNIKIKIGDANIDSEIQYGYNDNIPLEKTLPYGVKITDFLKSVINLFNLVLTVDPDNSNKFHLKTYKEFNKNILNINRAIAIDWTDKIDFKNYNVKTNINLPKLYKYNFEEDNDMLNEYYKGLYNSNYGDLTISDSKGLEGENEVKLIFAPSININHSMNLKKLPVLYKADGFLQGKKKTFSTKLRILYNNGVETTDSYQLYNSGSILTTLNSYQYSSMFLKENNQITDTLLFDLPKEYYTSDDIIDDYSITQYNKYYKEQIQTLLNDNILFAEFSAYLNETDIANLDFSIPIFIQTKYGNSYFKLLEVEYSNHYTPSTIKLMKIVN</sequence>
<evidence type="ECO:0000313" key="1">
    <source>
        <dbReference type="EMBL" id="GGE28133.1"/>
    </source>
</evidence>
<evidence type="ECO:0000313" key="2">
    <source>
        <dbReference type="Proteomes" id="UP000614460"/>
    </source>
</evidence>
<accession>A0A8H9G0G3</accession>
<dbReference type="Proteomes" id="UP000614460">
    <property type="component" value="Unassembled WGS sequence"/>
</dbReference>
<dbReference type="RefSeq" id="WP_182498278.1">
    <property type="nucleotide sequence ID" value="NZ_BMKM01000008.1"/>
</dbReference>
<reference evidence="1" key="1">
    <citation type="journal article" date="2014" name="Int. J. Syst. Evol. Microbiol.">
        <title>Complete genome sequence of Corynebacterium casei LMG S-19264T (=DSM 44701T), isolated from a smear-ripened cheese.</title>
        <authorList>
            <consortium name="US DOE Joint Genome Institute (JGI-PGF)"/>
            <person name="Walter F."/>
            <person name="Albersmeier A."/>
            <person name="Kalinowski J."/>
            <person name="Ruckert C."/>
        </authorList>
    </citation>
    <scope>NUCLEOTIDE SEQUENCE</scope>
    <source>
        <strain evidence="1">CGMCC 1.15966</strain>
    </source>
</reference>
<protein>
    <submittedName>
        <fullName evidence="1">Uncharacterized protein</fullName>
    </submittedName>
</protein>
<comment type="caution">
    <text evidence="1">The sequence shown here is derived from an EMBL/GenBank/DDBJ whole genome shotgun (WGS) entry which is preliminary data.</text>
</comment>
<name>A0A8H9G0G3_9SPHI</name>